<dbReference type="Gene3D" id="2.60.40.2700">
    <property type="match status" value="1"/>
</dbReference>
<dbReference type="PANTHER" id="PTHR31149:SF7">
    <property type="entry name" value="EXPRESSED PROTEIN"/>
    <property type="match status" value="1"/>
</dbReference>
<proteinExistence type="predicted"/>
<evidence type="ECO:0000313" key="6">
    <source>
        <dbReference type="Proteomes" id="UP000886595"/>
    </source>
</evidence>
<feature type="domain" description="DUF7046" evidence="3">
    <location>
        <begin position="456"/>
        <end position="542"/>
    </location>
</feature>
<feature type="compositionally biased region" description="Polar residues" evidence="2">
    <location>
        <begin position="23"/>
        <end position="33"/>
    </location>
</feature>
<evidence type="ECO:0000256" key="1">
    <source>
        <dbReference type="SAM" id="Coils"/>
    </source>
</evidence>
<dbReference type="AlphaFoldDB" id="A0A8X8B0B7"/>
<feature type="coiled-coil region" evidence="1">
    <location>
        <begin position="70"/>
        <end position="97"/>
    </location>
</feature>
<dbReference type="InterPro" id="IPR056284">
    <property type="entry name" value="AIR9-like_A9"/>
</dbReference>
<dbReference type="Proteomes" id="UP000886595">
    <property type="component" value="Unassembled WGS sequence"/>
</dbReference>
<reference evidence="5 6" key="1">
    <citation type="submission" date="2020-02" db="EMBL/GenBank/DDBJ databases">
        <authorList>
            <person name="Ma Q."/>
            <person name="Huang Y."/>
            <person name="Song X."/>
            <person name="Pei D."/>
        </authorList>
    </citation>
    <scope>NUCLEOTIDE SEQUENCE [LARGE SCALE GENOMIC DNA]</scope>
    <source>
        <strain evidence="5">Sxm20200214</strain>
        <tissue evidence="5">Leaf</tissue>
    </source>
</reference>
<dbReference type="Pfam" id="PF23080">
    <property type="entry name" value="DUF7046"/>
    <property type="match status" value="1"/>
</dbReference>
<evidence type="ECO:0000259" key="3">
    <source>
        <dbReference type="Pfam" id="PF23080"/>
    </source>
</evidence>
<dbReference type="Pfam" id="PF23197">
    <property type="entry name" value="IG_AIR9"/>
    <property type="match status" value="1"/>
</dbReference>
<accession>A0A8X8B0B7</accession>
<evidence type="ECO:0000259" key="4">
    <source>
        <dbReference type="Pfam" id="PF23197"/>
    </source>
</evidence>
<feature type="coiled-coil region" evidence="1">
    <location>
        <begin position="124"/>
        <end position="151"/>
    </location>
</feature>
<feature type="region of interest" description="Disordered" evidence="2">
    <location>
        <begin position="210"/>
        <end position="240"/>
    </location>
</feature>
<dbReference type="EMBL" id="JAAMPC010000004">
    <property type="protein sequence ID" value="KAG2316242.1"/>
    <property type="molecule type" value="Genomic_DNA"/>
</dbReference>
<dbReference type="OrthoDB" id="1890867at2759"/>
<dbReference type="FunFam" id="2.60.40.2700:FF:000001">
    <property type="entry name" value="Transmembrane protein"/>
    <property type="match status" value="1"/>
</dbReference>
<evidence type="ECO:0000256" key="2">
    <source>
        <dbReference type="SAM" id="MobiDB-lite"/>
    </source>
</evidence>
<dbReference type="GO" id="GO:0005886">
    <property type="term" value="C:plasma membrane"/>
    <property type="evidence" value="ECO:0007669"/>
    <property type="project" value="TreeGrafter"/>
</dbReference>
<organism evidence="5 6">
    <name type="scientific">Brassica carinata</name>
    <name type="common">Ethiopian mustard</name>
    <name type="synonym">Abyssinian cabbage</name>
    <dbReference type="NCBI Taxonomy" id="52824"/>
    <lineage>
        <taxon>Eukaryota</taxon>
        <taxon>Viridiplantae</taxon>
        <taxon>Streptophyta</taxon>
        <taxon>Embryophyta</taxon>
        <taxon>Tracheophyta</taxon>
        <taxon>Spermatophyta</taxon>
        <taxon>Magnoliopsida</taxon>
        <taxon>eudicotyledons</taxon>
        <taxon>Gunneridae</taxon>
        <taxon>Pentapetalae</taxon>
        <taxon>rosids</taxon>
        <taxon>malvids</taxon>
        <taxon>Brassicales</taxon>
        <taxon>Brassicaceae</taxon>
        <taxon>Brassiceae</taxon>
        <taxon>Brassica</taxon>
    </lineage>
</organism>
<feature type="compositionally biased region" description="Polar residues" evidence="2">
    <location>
        <begin position="1"/>
        <end position="11"/>
    </location>
</feature>
<keyword evidence="6" id="KW-1185">Reference proteome</keyword>
<dbReference type="PANTHER" id="PTHR31149">
    <property type="entry name" value="EXPRESSED PROTEIN"/>
    <property type="match status" value="1"/>
</dbReference>
<feature type="compositionally biased region" description="Basic and acidic residues" evidence="2">
    <location>
        <begin position="34"/>
        <end position="61"/>
    </location>
</feature>
<sequence length="545" mass="62058">MRNWNQKNLSSDWFPIDREKNRTPNPMSLNPSFKQDRSSDPTKRHETEKETSASRKLEENNSKSIQDPEEMALYSRVRSQEEEIHNLQEQIAAACLKDMQLLNEKCGLERKCADLRVAIDEKQNESVTSALNELARRKGDLEENLKLAHDLKVTEDERYIFMTSLLGLLAEYGVWPRVANAAAISTGIKHLHDQLQWKIKACNDRIREMSSGTEFTSKDSQHDPRISKGQASYGSTDHGTNDYRVNEQLLPPMDNVTRNPYQNLTQDTESLRFHNQIGGGSQQPKRESFGYPLSSVAGKEMIREREEKAESSSMFDPFNRNEEYASHVYEDGPGIDGFQIIGEAIPGEKVLGCGFPVRGTTLCMFQWVRHLEDGTRQYIEGATHPEYIVTADDVDKLIAVECIPMDDQGRQGELVRLFANDQNKIRCDAEMQTEIDTYISRGQASFNVQLLMDSTESWEPASVILKRSSYQIKTNNGEAVVISEKYSKELLIKVPCGESTQFVLISYDGSSHPISTLNVRMRDTLVLTMRMLQNKALDERRKGRV</sequence>
<dbReference type="InterPro" id="IPR055474">
    <property type="entry name" value="DUF7046"/>
</dbReference>
<evidence type="ECO:0000313" key="5">
    <source>
        <dbReference type="EMBL" id="KAG2316242.1"/>
    </source>
</evidence>
<protein>
    <submittedName>
        <fullName evidence="5">Uncharacterized protein</fullName>
    </submittedName>
</protein>
<comment type="caution">
    <text evidence="5">The sequence shown here is derived from an EMBL/GenBank/DDBJ whole genome shotgun (WGS) entry which is preliminary data.</text>
</comment>
<feature type="region of interest" description="Disordered" evidence="2">
    <location>
        <begin position="1"/>
        <end position="70"/>
    </location>
</feature>
<gene>
    <name evidence="5" type="ORF">Bca52824_019364</name>
</gene>
<feature type="domain" description="AIR9-like A9" evidence="4">
    <location>
        <begin position="339"/>
        <end position="415"/>
    </location>
</feature>
<name>A0A8X8B0B7_BRACI</name>
<feature type="compositionally biased region" description="Basic and acidic residues" evidence="2">
    <location>
        <begin position="216"/>
        <end position="226"/>
    </location>
</feature>
<feature type="compositionally biased region" description="Polar residues" evidence="2">
    <location>
        <begin position="229"/>
        <end position="238"/>
    </location>
</feature>
<keyword evidence="1" id="KW-0175">Coiled coil</keyword>